<feature type="compositionally biased region" description="Acidic residues" evidence="4">
    <location>
        <begin position="30"/>
        <end position="44"/>
    </location>
</feature>
<dbReference type="InterPro" id="IPR003107">
    <property type="entry name" value="HAT"/>
</dbReference>
<evidence type="ECO:0000256" key="2">
    <source>
        <dbReference type="ARBA" id="ARBA00022737"/>
    </source>
</evidence>
<proteinExistence type="predicted"/>
<dbReference type="InterPro" id="IPR008847">
    <property type="entry name" value="Suf"/>
</dbReference>
<feature type="region of interest" description="Disordered" evidence="4">
    <location>
        <begin position="1"/>
        <end position="53"/>
    </location>
</feature>
<evidence type="ECO:0000256" key="4">
    <source>
        <dbReference type="SAM" id="MobiDB-lite"/>
    </source>
</evidence>
<feature type="compositionally biased region" description="Acidic residues" evidence="4">
    <location>
        <begin position="722"/>
        <end position="732"/>
    </location>
</feature>
<dbReference type="InterPro" id="IPR045243">
    <property type="entry name" value="Rna14-like"/>
</dbReference>
<evidence type="ECO:0000259" key="5">
    <source>
        <dbReference type="Pfam" id="PF05843"/>
    </source>
</evidence>
<keyword evidence="7" id="KW-1185">Reference proteome</keyword>
<keyword evidence="2" id="KW-0677">Repeat</keyword>
<keyword evidence="3" id="KW-0539">Nucleus</keyword>
<feature type="region of interest" description="Disordered" evidence="4">
    <location>
        <begin position="1128"/>
        <end position="1168"/>
    </location>
</feature>
<dbReference type="Gene3D" id="1.25.40.10">
    <property type="entry name" value="Tetratricopeptide repeat domain"/>
    <property type="match status" value="1"/>
</dbReference>
<sequence length="1168" mass="126588">MSSILLQQDDDEPIDTDIKQETNIKIESEMFGDNDEEEENEDVDMPSSDGILASGSTQHEVDIAPPPSDTKYTLPPVPSPFMHHNTGPSSDRLRNAMHRISFNPEGDAEAWAVLMNEVGSCWRSLGPLLDNVTALGSSSLGGVNGETWRKIDWIEACYMALLHHFPYASVYIVGLGEIYMRLVARTADEIGQCVDFNTHPVLTAQALMMGSFSGGDRWRYYDDRLNGLFESYLGVNADGSQAMHGFSLGDALDAMSATTVEGAQCLIPQTIHSVPLWNLYIRKRSWNAAHSAAGENAILPPPIGYQPNITQVSVLLQRYEESLRAAFKARKERIWNETEKAYECALAGGAGYIDQNQMMWRNYTNFVKSWTDPVDCSAFVTTALPAPPSDPGYQVTVQQKQLTVLRSVYQRGITHPMLGLDQYWQEYEAFERQHSEALASVLIAEWLPKYQHARGVFLERGRVWNASELRGGRLAVPPVGFGDGKPKGGAVAGTGIAEDLGDAAIGGANKPTNEAEYVSQMEEERSMLSKWRRRAAYERTNPERLTSSDLIGRVRTGYTEAACAFGRHPEVWYEWSQWELLHGSSIAASVSVTPGQQNAPINGGSSVSSAMLIAPAKAGDLKSGGNAIRALAVLTLGMKCLPDCALLAQAQADILEKHLCVTSGESKNEKHGCIQVMEHFVNRSPTTLGFVLLQRLARRYQGISAARAVFSRARRTLKIRDEDEMEGEEEAAAEGTADAAKGASRKMVTSRLNGENGSKQSSDGTNAGYITWHLYAAHATIEHRLGKNPQVAARIYELGLRKHRSFISTPPYVLHYASLLLELNDEENLRSLLMRAVAACQEEDANIEGGESDAAAATRRREVQRPLWDMMLKFESILSSRTNNGNVATDVAAIEVRRRKALYGAGNEDVVMGREGPPDEEDLSIGIQKSSLNEQLIRLEGYDVASRISNGMARVVDVLTVTGAIGSGEFDTSSLDFASAASASLAAGGASSNVWGDICAGGASDVSYVQRLRFQRESRSRAAAAALGGVTGAQGIAAGTKLLSAKERAAGAALGIGMNAMAIQIAPEWLRPLLMLLPPIPKFGRGLQKPPPHLVEMTLLTLKGNNMPATRPVVAAATTNGGANLAIKRERDADDSDDDEDGGAGGAYSNQFRARQRARLAAGGSAAP</sequence>
<dbReference type="InterPro" id="IPR011990">
    <property type="entry name" value="TPR-like_helical_dom_sf"/>
</dbReference>
<dbReference type="SUPFAM" id="SSF48452">
    <property type="entry name" value="TPR-like"/>
    <property type="match status" value="3"/>
</dbReference>
<feature type="domain" description="Suppressor of forked" evidence="5">
    <location>
        <begin position="332"/>
        <end position="717"/>
    </location>
</feature>
<evidence type="ECO:0000256" key="1">
    <source>
        <dbReference type="ARBA" id="ARBA00004123"/>
    </source>
</evidence>
<dbReference type="PANTHER" id="PTHR19980:SF0">
    <property type="entry name" value="CLEAVAGE STIMULATION FACTOR SUBUNIT 3"/>
    <property type="match status" value="1"/>
</dbReference>
<dbReference type="Pfam" id="PF05843">
    <property type="entry name" value="Suf"/>
    <property type="match status" value="2"/>
</dbReference>
<protein>
    <recommendedName>
        <fullName evidence="5">Suppressor of forked domain-containing protein</fullName>
    </recommendedName>
</protein>
<dbReference type="GO" id="GO:0005634">
    <property type="term" value="C:nucleus"/>
    <property type="evidence" value="ECO:0007669"/>
    <property type="project" value="UniProtKB-SubCell"/>
</dbReference>
<feature type="domain" description="Suppressor of forked" evidence="5">
    <location>
        <begin position="767"/>
        <end position="880"/>
    </location>
</feature>
<reference evidence="6 7" key="1">
    <citation type="submission" date="2024-10" db="EMBL/GenBank/DDBJ databases">
        <title>Updated reference genomes for cyclostephanoid diatoms.</title>
        <authorList>
            <person name="Roberts W.R."/>
            <person name="Alverson A.J."/>
        </authorList>
    </citation>
    <scope>NUCLEOTIDE SEQUENCE [LARGE SCALE GENOMIC DNA]</scope>
    <source>
        <strain evidence="6 7">AJA010-31</strain>
    </source>
</reference>
<evidence type="ECO:0000256" key="3">
    <source>
        <dbReference type="ARBA" id="ARBA00023242"/>
    </source>
</evidence>
<comment type="caution">
    <text evidence="6">The sequence shown here is derived from an EMBL/GenBank/DDBJ whole genome shotgun (WGS) entry which is preliminary data.</text>
</comment>
<dbReference type="SMART" id="SM00386">
    <property type="entry name" value="HAT"/>
    <property type="match status" value="3"/>
</dbReference>
<dbReference type="Proteomes" id="UP001530400">
    <property type="component" value="Unassembled WGS sequence"/>
</dbReference>
<feature type="compositionally biased region" description="Basic and acidic residues" evidence="4">
    <location>
        <begin position="16"/>
        <end position="28"/>
    </location>
</feature>
<organism evidence="6 7">
    <name type="scientific">Cyclotella atomus</name>
    <dbReference type="NCBI Taxonomy" id="382360"/>
    <lineage>
        <taxon>Eukaryota</taxon>
        <taxon>Sar</taxon>
        <taxon>Stramenopiles</taxon>
        <taxon>Ochrophyta</taxon>
        <taxon>Bacillariophyta</taxon>
        <taxon>Coscinodiscophyceae</taxon>
        <taxon>Thalassiosirophycidae</taxon>
        <taxon>Stephanodiscales</taxon>
        <taxon>Stephanodiscaceae</taxon>
        <taxon>Cyclotella</taxon>
    </lineage>
</organism>
<feature type="region of interest" description="Disordered" evidence="4">
    <location>
        <begin position="722"/>
        <end position="745"/>
    </location>
</feature>
<name>A0ABD3PFL9_9STRA</name>
<dbReference type="AlphaFoldDB" id="A0ABD3PFL9"/>
<comment type="subcellular location">
    <subcellularLocation>
        <location evidence="1">Nucleus</location>
    </subcellularLocation>
</comment>
<dbReference type="EMBL" id="JALLPJ020000638">
    <property type="protein sequence ID" value="KAL3786702.1"/>
    <property type="molecule type" value="Genomic_DNA"/>
</dbReference>
<feature type="compositionally biased region" description="Acidic residues" evidence="4">
    <location>
        <begin position="1133"/>
        <end position="1142"/>
    </location>
</feature>
<feature type="compositionally biased region" description="Low complexity" evidence="4">
    <location>
        <begin position="733"/>
        <end position="742"/>
    </location>
</feature>
<dbReference type="PANTHER" id="PTHR19980">
    <property type="entry name" value="RNA CLEAVAGE STIMULATION FACTOR"/>
    <property type="match status" value="1"/>
</dbReference>
<feature type="compositionally biased region" description="Low complexity" evidence="4">
    <location>
        <begin position="1159"/>
        <end position="1168"/>
    </location>
</feature>
<gene>
    <name evidence="6" type="ORF">ACHAWO_006145</name>
</gene>
<accession>A0ABD3PFL9</accession>
<evidence type="ECO:0000313" key="7">
    <source>
        <dbReference type="Proteomes" id="UP001530400"/>
    </source>
</evidence>
<evidence type="ECO:0000313" key="6">
    <source>
        <dbReference type="EMBL" id="KAL3786702.1"/>
    </source>
</evidence>